<feature type="region of interest" description="Disordered" evidence="2">
    <location>
        <begin position="325"/>
        <end position="361"/>
    </location>
</feature>
<dbReference type="PROSITE" id="PS00028">
    <property type="entry name" value="ZINC_FINGER_C2H2_1"/>
    <property type="match status" value="1"/>
</dbReference>
<feature type="region of interest" description="Disordered" evidence="2">
    <location>
        <begin position="172"/>
        <end position="201"/>
    </location>
</feature>
<keyword evidence="1" id="KW-0479">Metal-binding</keyword>
<keyword evidence="1" id="KW-0863">Zinc-finger</keyword>
<comment type="caution">
    <text evidence="4">The sequence shown here is derived from an EMBL/GenBank/DDBJ whole genome shotgun (WGS) entry which is preliminary data.</text>
</comment>
<feature type="compositionally biased region" description="Basic and acidic residues" evidence="2">
    <location>
        <begin position="326"/>
        <end position="335"/>
    </location>
</feature>
<dbReference type="Proteomes" id="UP000198287">
    <property type="component" value="Unassembled WGS sequence"/>
</dbReference>
<feature type="domain" description="C2H2-type" evidence="3">
    <location>
        <begin position="208"/>
        <end position="236"/>
    </location>
</feature>
<keyword evidence="1" id="KW-0862">Zinc</keyword>
<sequence>MISDSELLRQTPKVGADLFFWKDDNDDIHMNVMTEEDVNRNLSQIYFSLLVDTHGDMRDMTVNKGAGDVCLVRQTENISGKFKSEALDLDGCKVKELEQQWGWKVEPTSTYSFHIYSDDSWLADQLKYKIRRKFGVVCANAPYTAEVVLAKHAETIDNHLRQFLKRIPEMREDYFNNPPPPPPEKLENPRPLPPTQEKSNHYSGIDAHPCGLCSCSFVTAASLRIHRNVTHPGAESLKRTKYGIPDINEEDAGKCDTLLQIVQQEGSNRKKFKCLWRRENGNECGKVTIGLNDSRDHVCTHLQLKPYTCPEPDCDYSASFFHSTARHYESQHGREEEEDKDSSDQDDGPPKKKMNSPTSNL</sequence>
<dbReference type="EMBL" id="LNIX01000001">
    <property type="protein sequence ID" value="OXA64015.1"/>
    <property type="molecule type" value="Genomic_DNA"/>
</dbReference>
<feature type="compositionally biased region" description="Acidic residues" evidence="2">
    <location>
        <begin position="336"/>
        <end position="347"/>
    </location>
</feature>
<evidence type="ECO:0000256" key="1">
    <source>
        <dbReference type="PROSITE-ProRule" id="PRU00042"/>
    </source>
</evidence>
<dbReference type="SMART" id="SM00355">
    <property type="entry name" value="ZnF_C2H2"/>
    <property type="match status" value="2"/>
</dbReference>
<evidence type="ECO:0000313" key="4">
    <source>
        <dbReference type="EMBL" id="OXA64015.1"/>
    </source>
</evidence>
<dbReference type="PROSITE" id="PS50157">
    <property type="entry name" value="ZINC_FINGER_C2H2_2"/>
    <property type="match status" value="1"/>
</dbReference>
<reference evidence="4 5" key="1">
    <citation type="submission" date="2015-12" db="EMBL/GenBank/DDBJ databases">
        <title>The genome of Folsomia candida.</title>
        <authorList>
            <person name="Faddeeva A."/>
            <person name="Derks M.F."/>
            <person name="Anvar Y."/>
            <person name="Smit S."/>
            <person name="Van Straalen N."/>
            <person name="Roelofs D."/>
        </authorList>
    </citation>
    <scope>NUCLEOTIDE SEQUENCE [LARGE SCALE GENOMIC DNA]</scope>
    <source>
        <strain evidence="4 5">VU population</strain>
        <tissue evidence="4">Whole body</tissue>
    </source>
</reference>
<dbReference type="InterPro" id="IPR013087">
    <property type="entry name" value="Znf_C2H2_type"/>
</dbReference>
<accession>A0A226F2I7</accession>
<keyword evidence="5" id="KW-1185">Reference proteome</keyword>
<dbReference type="AlphaFoldDB" id="A0A226F2I7"/>
<proteinExistence type="predicted"/>
<evidence type="ECO:0000256" key="2">
    <source>
        <dbReference type="SAM" id="MobiDB-lite"/>
    </source>
</evidence>
<evidence type="ECO:0000313" key="5">
    <source>
        <dbReference type="Proteomes" id="UP000198287"/>
    </source>
</evidence>
<organism evidence="4 5">
    <name type="scientific">Folsomia candida</name>
    <name type="common">Springtail</name>
    <dbReference type="NCBI Taxonomy" id="158441"/>
    <lineage>
        <taxon>Eukaryota</taxon>
        <taxon>Metazoa</taxon>
        <taxon>Ecdysozoa</taxon>
        <taxon>Arthropoda</taxon>
        <taxon>Hexapoda</taxon>
        <taxon>Collembola</taxon>
        <taxon>Entomobryomorpha</taxon>
        <taxon>Isotomoidea</taxon>
        <taxon>Isotomidae</taxon>
        <taxon>Proisotominae</taxon>
        <taxon>Folsomia</taxon>
    </lineage>
</organism>
<gene>
    <name evidence="4" type="ORF">Fcan01_02187</name>
</gene>
<dbReference type="GO" id="GO:0008270">
    <property type="term" value="F:zinc ion binding"/>
    <property type="evidence" value="ECO:0007669"/>
    <property type="project" value="UniProtKB-KW"/>
</dbReference>
<protein>
    <submittedName>
        <fullName evidence="4">Zinc finger protein 76</fullName>
    </submittedName>
</protein>
<evidence type="ECO:0000259" key="3">
    <source>
        <dbReference type="PROSITE" id="PS50157"/>
    </source>
</evidence>
<name>A0A226F2I7_FOLCA</name>